<evidence type="ECO:0000313" key="6">
    <source>
        <dbReference type="Proteomes" id="UP000435138"/>
    </source>
</evidence>
<dbReference type="InterPro" id="IPR039418">
    <property type="entry name" value="LexA-like"/>
</dbReference>
<dbReference type="Proteomes" id="UP000435138">
    <property type="component" value="Unassembled WGS sequence"/>
</dbReference>
<dbReference type="Gene3D" id="2.10.109.10">
    <property type="entry name" value="Umud Fragment, subunit A"/>
    <property type="match status" value="1"/>
</dbReference>
<dbReference type="SUPFAM" id="SSF47413">
    <property type="entry name" value="lambda repressor-like DNA-binding domains"/>
    <property type="match status" value="1"/>
</dbReference>
<dbReference type="InterPro" id="IPR015927">
    <property type="entry name" value="Peptidase_S24_S26A/B/C"/>
</dbReference>
<dbReference type="PANTHER" id="PTHR40661:SF1">
    <property type="entry name" value="HTH CRO_C1-TYPE DOMAIN-CONTAINING PROTEIN"/>
    <property type="match status" value="1"/>
</dbReference>
<dbReference type="CDD" id="cd00093">
    <property type="entry name" value="HTH_XRE"/>
    <property type="match status" value="1"/>
</dbReference>
<feature type="domain" description="HTH cro/C1-type" evidence="4">
    <location>
        <begin position="9"/>
        <end position="64"/>
    </location>
</feature>
<dbReference type="PANTHER" id="PTHR40661">
    <property type="match status" value="1"/>
</dbReference>
<evidence type="ECO:0000256" key="2">
    <source>
        <dbReference type="ARBA" id="ARBA00023125"/>
    </source>
</evidence>
<dbReference type="InterPro" id="IPR036286">
    <property type="entry name" value="LexA/Signal_pep-like_sf"/>
</dbReference>
<evidence type="ECO:0000259" key="4">
    <source>
        <dbReference type="PROSITE" id="PS50943"/>
    </source>
</evidence>
<dbReference type="SMART" id="SM00530">
    <property type="entry name" value="HTH_XRE"/>
    <property type="match status" value="1"/>
</dbReference>
<dbReference type="PROSITE" id="PS50943">
    <property type="entry name" value="HTH_CROC1"/>
    <property type="match status" value="1"/>
</dbReference>
<organism evidence="5 6">
    <name type="scientific">Endobacterium cereale</name>
    <dbReference type="NCBI Taxonomy" id="2663029"/>
    <lineage>
        <taxon>Bacteria</taxon>
        <taxon>Pseudomonadati</taxon>
        <taxon>Pseudomonadota</taxon>
        <taxon>Alphaproteobacteria</taxon>
        <taxon>Hyphomicrobiales</taxon>
        <taxon>Rhizobiaceae</taxon>
        <taxon>Endobacterium</taxon>
    </lineage>
</organism>
<comment type="caution">
    <text evidence="5">The sequence shown here is derived from an EMBL/GenBank/DDBJ whole genome shotgun (WGS) entry which is preliminary data.</text>
</comment>
<protein>
    <submittedName>
        <fullName evidence="5">Helix-turn-helix domain-containing protein</fullName>
    </submittedName>
</protein>
<proteinExistence type="predicted"/>
<dbReference type="AlphaFoldDB" id="A0A6A8AAA8"/>
<sequence>METSLQKRLKIRMDLMNMNALQTAKKAGLGESFVRDILRGKSKNPGVEKLERLAAALDTNLDWFTSSAEFDKSPAKPKTVEGLDVVGSIQAGNWIDRSVIDEESEREIIPVARDQRFPHAKQYALEVIGDSMDLEYPDGCFVTCVDFWDSGLSLKDGHIIHVERHNGPLVEMTLKAVETIDGVQMLVPRSSNARHKAIPLEGDGGTEILVKGIVTGSYKRAIL</sequence>
<name>A0A6A8AAA8_9HYPH</name>
<dbReference type="SUPFAM" id="SSF51306">
    <property type="entry name" value="LexA/Signal peptidase"/>
    <property type="match status" value="1"/>
</dbReference>
<dbReference type="InterPro" id="IPR010982">
    <property type="entry name" value="Lambda_DNA-bd_dom_sf"/>
</dbReference>
<dbReference type="Pfam" id="PF00717">
    <property type="entry name" value="Peptidase_S24"/>
    <property type="match status" value="1"/>
</dbReference>
<keyword evidence="6" id="KW-1185">Reference proteome</keyword>
<evidence type="ECO:0000256" key="1">
    <source>
        <dbReference type="ARBA" id="ARBA00023015"/>
    </source>
</evidence>
<keyword evidence="2" id="KW-0238">DNA-binding</keyword>
<dbReference type="GO" id="GO:0003677">
    <property type="term" value="F:DNA binding"/>
    <property type="evidence" value="ECO:0007669"/>
    <property type="project" value="UniProtKB-KW"/>
</dbReference>
<dbReference type="Gene3D" id="1.10.260.40">
    <property type="entry name" value="lambda repressor-like DNA-binding domains"/>
    <property type="match status" value="1"/>
</dbReference>
<dbReference type="EMBL" id="WIXI01000047">
    <property type="protein sequence ID" value="MQY48223.1"/>
    <property type="molecule type" value="Genomic_DNA"/>
</dbReference>
<accession>A0A6A8AAA8</accession>
<gene>
    <name evidence="5" type="ORF">GAO09_19500</name>
</gene>
<evidence type="ECO:0000313" key="5">
    <source>
        <dbReference type="EMBL" id="MQY48223.1"/>
    </source>
</evidence>
<reference evidence="5 6" key="1">
    <citation type="submission" date="2019-11" db="EMBL/GenBank/DDBJ databases">
        <title>Genome analysis of Rhizobacterium cereale a novel genus and species isolated from maize roots in North Spain.</title>
        <authorList>
            <person name="Menendez E."/>
            <person name="Flores-Felix J.D."/>
            <person name="Ramirez-Bahena M.-H."/>
            <person name="Igual J.M."/>
            <person name="Garcia-Fraile P."/>
            <person name="Peix A."/>
            <person name="Velazquez E."/>
        </authorList>
    </citation>
    <scope>NUCLEOTIDE SEQUENCE [LARGE SCALE GENOMIC DNA]</scope>
    <source>
        <strain evidence="5 6">RZME27</strain>
    </source>
</reference>
<dbReference type="Pfam" id="PF01381">
    <property type="entry name" value="HTH_3"/>
    <property type="match status" value="1"/>
</dbReference>
<evidence type="ECO:0000256" key="3">
    <source>
        <dbReference type="ARBA" id="ARBA00023163"/>
    </source>
</evidence>
<dbReference type="CDD" id="cd06529">
    <property type="entry name" value="S24_LexA-like"/>
    <property type="match status" value="1"/>
</dbReference>
<dbReference type="InterPro" id="IPR001387">
    <property type="entry name" value="Cro/C1-type_HTH"/>
</dbReference>
<keyword evidence="3" id="KW-0804">Transcription</keyword>
<keyword evidence="1" id="KW-0805">Transcription regulation</keyword>